<protein>
    <submittedName>
        <fullName evidence="3">Heterokaryon incompatibility protein-domain-containing protein</fullName>
    </submittedName>
</protein>
<evidence type="ECO:0000313" key="4">
    <source>
        <dbReference type="Proteomes" id="UP000799770"/>
    </source>
</evidence>
<dbReference type="EMBL" id="ML977342">
    <property type="protein sequence ID" value="KAF2109490.1"/>
    <property type="molecule type" value="Genomic_DNA"/>
</dbReference>
<feature type="compositionally biased region" description="Basic residues" evidence="1">
    <location>
        <begin position="12"/>
        <end position="21"/>
    </location>
</feature>
<evidence type="ECO:0000259" key="2">
    <source>
        <dbReference type="Pfam" id="PF06985"/>
    </source>
</evidence>
<name>A0A6A5YR41_9PLEO</name>
<dbReference type="PANTHER" id="PTHR24148:SF73">
    <property type="entry name" value="HET DOMAIN PROTEIN (AFU_ORTHOLOGUE AFUA_8G01020)"/>
    <property type="match status" value="1"/>
</dbReference>
<dbReference type="AlphaFoldDB" id="A0A6A5YR41"/>
<proteinExistence type="predicted"/>
<evidence type="ECO:0000256" key="1">
    <source>
        <dbReference type="SAM" id="MobiDB-lite"/>
    </source>
</evidence>
<dbReference type="Pfam" id="PF06985">
    <property type="entry name" value="HET"/>
    <property type="match status" value="1"/>
</dbReference>
<keyword evidence="4" id="KW-1185">Reference proteome</keyword>
<sequence>MQALSDLFSSTRKTRVHRAKRHESTLQPYQHEPLRNIYGIRLLKLKTERVHGTLSCSIEHFSRTDPLIPSFRAVSYCWGDPSPTHAILLNEHRYAVHKNLWLVLDWLWRRQMLDYFWTDCLSLDQHNAAELGQQIPMMKHVYTSAEEVFMFLGFDQPEEKALDALKIETASVRDSDHCLEAAQTLTSNPFWQRIWIIQEATLASTGTLIAGNSKFSLDSFLTTVLELEKDSPSSGYTFAKPVRRIHELRQQRRRRDRPSLALFRLLEEFRDCQCTNPIDRIYGLSSLVVDPVNLVTRLELRQNKPAQQVFWNVVLEYSFPIFNYHRIIDELAPMYQEPTPMLYLESLMDFSIDPTTSVLHRGQARYVLLAVLALNKLARTYRPFRCNQTDIDWTHAFRSLHPTPIMLQNPEICSPRGLDNIRRHFQLALDIASSIVGSEIPSKVSPTNSEGWWTWEYHSPSAHADWEIGSDEYFLEFSPHGTDYLVSPSEPDRVPILKYPGGQVGVIPINFTTALRWVLCAHHNVDPPVQVQGFYENRLMFM</sequence>
<dbReference type="InterPro" id="IPR010730">
    <property type="entry name" value="HET"/>
</dbReference>
<organism evidence="3 4">
    <name type="scientific">Lophiotrema nucula</name>
    <dbReference type="NCBI Taxonomy" id="690887"/>
    <lineage>
        <taxon>Eukaryota</taxon>
        <taxon>Fungi</taxon>
        <taxon>Dikarya</taxon>
        <taxon>Ascomycota</taxon>
        <taxon>Pezizomycotina</taxon>
        <taxon>Dothideomycetes</taxon>
        <taxon>Pleosporomycetidae</taxon>
        <taxon>Pleosporales</taxon>
        <taxon>Lophiotremataceae</taxon>
        <taxon>Lophiotrema</taxon>
    </lineage>
</organism>
<dbReference type="Proteomes" id="UP000799770">
    <property type="component" value="Unassembled WGS sequence"/>
</dbReference>
<dbReference type="PANTHER" id="PTHR24148">
    <property type="entry name" value="ANKYRIN REPEAT DOMAIN-CONTAINING PROTEIN 39 HOMOLOG-RELATED"/>
    <property type="match status" value="1"/>
</dbReference>
<dbReference type="OrthoDB" id="2157530at2759"/>
<reference evidence="3" key="1">
    <citation type="journal article" date="2020" name="Stud. Mycol.">
        <title>101 Dothideomycetes genomes: a test case for predicting lifestyles and emergence of pathogens.</title>
        <authorList>
            <person name="Haridas S."/>
            <person name="Albert R."/>
            <person name="Binder M."/>
            <person name="Bloem J."/>
            <person name="Labutti K."/>
            <person name="Salamov A."/>
            <person name="Andreopoulos B."/>
            <person name="Baker S."/>
            <person name="Barry K."/>
            <person name="Bills G."/>
            <person name="Bluhm B."/>
            <person name="Cannon C."/>
            <person name="Castanera R."/>
            <person name="Culley D."/>
            <person name="Daum C."/>
            <person name="Ezra D."/>
            <person name="Gonzalez J."/>
            <person name="Henrissat B."/>
            <person name="Kuo A."/>
            <person name="Liang C."/>
            <person name="Lipzen A."/>
            <person name="Lutzoni F."/>
            <person name="Magnuson J."/>
            <person name="Mondo S."/>
            <person name="Nolan M."/>
            <person name="Ohm R."/>
            <person name="Pangilinan J."/>
            <person name="Park H.-J."/>
            <person name="Ramirez L."/>
            <person name="Alfaro M."/>
            <person name="Sun H."/>
            <person name="Tritt A."/>
            <person name="Yoshinaga Y."/>
            <person name="Zwiers L.-H."/>
            <person name="Turgeon B."/>
            <person name="Goodwin S."/>
            <person name="Spatafora J."/>
            <person name="Crous P."/>
            <person name="Grigoriev I."/>
        </authorList>
    </citation>
    <scope>NUCLEOTIDE SEQUENCE</scope>
    <source>
        <strain evidence="3">CBS 627.86</strain>
    </source>
</reference>
<feature type="domain" description="Heterokaryon incompatibility" evidence="2">
    <location>
        <begin position="71"/>
        <end position="199"/>
    </location>
</feature>
<accession>A0A6A5YR41</accession>
<feature type="region of interest" description="Disordered" evidence="1">
    <location>
        <begin position="1"/>
        <end position="22"/>
    </location>
</feature>
<gene>
    <name evidence="3" type="ORF">BDV96DRAFT_651922</name>
</gene>
<evidence type="ECO:0000313" key="3">
    <source>
        <dbReference type="EMBL" id="KAF2109490.1"/>
    </source>
</evidence>
<dbReference type="InterPro" id="IPR052895">
    <property type="entry name" value="HetReg/Transcr_Mod"/>
</dbReference>